<dbReference type="RefSeq" id="WP_354659576.1">
    <property type="nucleotide sequence ID" value="NZ_JBEXAC010000001.1"/>
</dbReference>
<organism evidence="1 2">
    <name type="scientific">Chitinophaga defluvii</name>
    <dbReference type="NCBI Taxonomy" id="3163343"/>
    <lineage>
        <taxon>Bacteria</taxon>
        <taxon>Pseudomonadati</taxon>
        <taxon>Bacteroidota</taxon>
        <taxon>Chitinophagia</taxon>
        <taxon>Chitinophagales</taxon>
        <taxon>Chitinophagaceae</taxon>
        <taxon>Chitinophaga</taxon>
    </lineage>
</organism>
<dbReference type="EMBL" id="JBEXAC010000001">
    <property type="protein sequence ID" value="MET6996935.1"/>
    <property type="molecule type" value="Genomic_DNA"/>
</dbReference>
<reference evidence="1 2" key="1">
    <citation type="submission" date="2024-06" db="EMBL/GenBank/DDBJ databases">
        <title>Chitinophaga defluvii sp. nov., isolated from municipal sewage.</title>
        <authorList>
            <person name="Zhang L."/>
        </authorList>
    </citation>
    <scope>NUCLEOTIDE SEQUENCE [LARGE SCALE GENOMIC DNA]</scope>
    <source>
        <strain evidence="1 2">H8</strain>
    </source>
</reference>
<protein>
    <submittedName>
        <fullName evidence="1">Uncharacterized protein</fullName>
    </submittedName>
</protein>
<keyword evidence="2" id="KW-1185">Reference proteome</keyword>
<accession>A0ABV2T3L7</accession>
<sequence>MAVLKNAVQFTGSLSGLSAYTMKGFDKIIFRTKGGASKEQIKKSPNFERTRENYTEFSGCAKAGSSIHRALFPLKHLADHNFMPTLSALAKRIQLLDKAGKRGERSILFSQHRYLLEGFHLNKNTTLDNVVRHPIYCSIDRATASAAIQLPRLIPQVNLFTPGPYPFYRFIISLSIITDLRFNGTDFTALSSTTPQVAYLYTEWHPARQPFEAQTLEISMGLQEALSDNKTLLLAAGIEMGLPVTNLLTEGAGEGGCAKILGVG</sequence>
<evidence type="ECO:0000313" key="2">
    <source>
        <dbReference type="Proteomes" id="UP001549749"/>
    </source>
</evidence>
<evidence type="ECO:0000313" key="1">
    <source>
        <dbReference type="EMBL" id="MET6996935.1"/>
    </source>
</evidence>
<dbReference type="Proteomes" id="UP001549749">
    <property type="component" value="Unassembled WGS sequence"/>
</dbReference>
<gene>
    <name evidence="1" type="ORF">ABR189_06130</name>
</gene>
<name>A0ABV2T3L7_9BACT</name>
<comment type="caution">
    <text evidence="1">The sequence shown here is derived from an EMBL/GenBank/DDBJ whole genome shotgun (WGS) entry which is preliminary data.</text>
</comment>
<proteinExistence type="predicted"/>